<dbReference type="PANTHER" id="PTHR43861:SF6">
    <property type="entry name" value="METHYLTRANSFERASE TYPE 11"/>
    <property type="match status" value="1"/>
</dbReference>
<protein>
    <submittedName>
        <fullName evidence="2">Methyltransferase type 12</fullName>
    </submittedName>
</protein>
<dbReference type="InterPro" id="IPR029063">
    <property type="entry name" value="SAM-dependent_MTases_sf"/>
</dbReference>
<gene>
    <name evidence="2" type="ordered locus">Mefer_1201</name>
</gene>
<keyword evidence="2" id="KW-0808">Transferase</keyword>
<feature type="domain" description="Methyltransferase" evidence="1">
    <location>
        <begin position="204"/>
        <end position="322"/>
    </location>
</feature>
<dbReference type="AlphaFoldDB" id="C7P8X8"/>
<accession>C7P8X8</accession>
<dbReference type="KEGG" id="mfe:Mefer_1201"/>
<dbReference type="HOGENOM" id="CLU_052780_0_0_2"/>
<dbReference type="SUPFAM" id="SSF53335">
    <property type="entry name" value="S-adenosyl-L-methionine-dependent methyltransferases"/>
    <property type="match status" value="1"/>
</dbReference>
<dbReference type="STRING" id="573064.Mefer_1201"/>
<proteinExistence type="predicted"/>
<evidence type="ECO:0000313" key="3">
    <source>
        <dbReference type="Proteomes" id="UP000001495"/>
    </source>
</evidence>
<dbReference type="RefSeq" id="WP_015791746.1">
    <property type="nucleotide sequence ID" value="NC_013156.1"/>
</dbReference>
<name>C7P8X8_METFA</name>
<dbReference type="GeneID" id="8365904"/>
<dbReference type="InterPro" id="IPR025714">
    <property type="entry name" value="Methyltranfer_dom"/>
</dbReference>
<dbReference type="CDD" id="cd02440">
    <property type="entry name" value="AdoMet_MTases"/>
    <property type="match status" value="1"/>
</dbReference>
<evidence type="ECO:0000313" key="2">
    <source>
        <dbReference type="EMBL" id="ACV25010.1"/>
    </source>
</evidence>
<keyword evidence="2" id="KW-0489">Methyltransferase</keyword>
<dbReference type="OrthoDB" id="182741at2157"/>
<dbReference type="Gene3D" id="3.40.50.150">
    <property type="entry name" value="Vaccinia Virus protein VP39"/>
    <property type="match status" value="1"/>
</dbReference>
<dbReference type="PANTHER" id="PTHR43861">
    <property type="entry name" value="TRANS-ACONITATE 2-METHYLTRANSFERASE-RELATED"/>
    <property type="match status" value="1"/>
</dbReference>
<dbReference type="GO" id="GO:0008168">
    <property type="term" value="F:methyltransferase activity"/>
    <property type="evidence" value="ECO:0007669"/>
    <property type="project" value="UniProtKB-KW"/>
</dbReference>
<dbReference type="EMBL" id="CP001696">
    <property type="protein sequence ID" value="ACV25010.1"/>
    <property type="molecule type" value="Genomic_DNA"/>
</dbReference>
<organism evidence="2 3">
    <name type="scientific">Methanocaldococcus fervens (strain DSM 4213 / JCM 15782 / AG86)</name>
    <name type="common">Methanococcus fervens</name>
    <dbReference type="NCBI Taxonomy" id="573064"/>
    <lineage>
        <taxon>Archaea</taxon>
        <taxon>Methanobacteriati</taxon>
        <taxon>Methanobacteriota</taxon>
        <taxon>Methanomada group</taxon>
        <taxon>Methanococci</taxon>
        <taxon>Methanococcales</taxon>
        <taxon>Methanocaldococcaceae</taxon>
        <taxon>Methanocaldococcus</taxon>
    </lineage>
</organism>
<reference evidence="2" key="1">
    <citation type="submission" date="2009-08" db="EMBL/GenBank/DDBJ databases">
        <title>Complete sequence of chromosome of Methanocaldococcus fervens AG86.</title>
        <authorList>
            <consortium name="US DOE Joint Genome Institute"/>
            <person name="Lucas S."/>
            <person name="Copeland A."/>
            <person name="Lapidus A."/>
            <person name="Glavina del Rio T."/>
            <person name="Tice H."/>
            <person name="Bruce D."/>
            <person name="Goodwin L."/>
            <person name="Pitluck S."/>
            <person name="Chertkov O."/>
            <person name="Detter J.C."/>
            <person name="Han C."/>
            <person name="Tapia R."/>
            <person name="Larimer F."/>
            <person name="Land M."/>
            <person name="Hauser L."/>
            <person name="Kyrpides N."/>
            <person name="Ovchinnikova G."/>
            <person name="Lupa-Sieprawska M."/>
            <person name="Whitman W.B."/>
        </authorList>
    </citation>
    <scope>NUCLEOTIDE SEQUENCE [LARGE SCALE GENOMIC DNA]</scope>
    <source>
        <strain evidence="2">AG86</strain>
    </source>
</reference>
<keyword evidence="3" id="KW-1185">Reference proteome</keyword>
<sequence>MKFDSAKIENLVENSFEMNNNVSALEEIISEVVNDIVPSETKLKKKIEMIDSTVEYLNYELLVTFIKQGVEFGIFPIIAKYHPKLEEIPSLVKYPNKQFILDYIKTALKLGILKYDDDKIKINDDFELTIKMPKFDKIISDYVMKYNFITHVSRYALISYNHPKIAISFKKDPDIWDMILSSPYYAFCREIASDYLKIGGEDYILDVGCGSRSPKYFMDIVYPKGYYMGVDISKGLLQIAESRIKRLYHDSYDLKNIDFNEVIPKEKYDYVICTHTMKYAPSLKQFLNNMVSSIYSGGKIFISEEFIVGKNENIYKDVFEFYNRLNKRFVGYYSEKDIVDALKSLGYEFKIDRLGNGILVIEKS</sequence>
<dbReference type="GO" id="GO:0032259">
    <property type="term" value="P:methylation"/>
    <property type="evidence" value="ECO:0007669"/>
    <property type="project" value="UniProtKB-KW"/>
</dbReference>
<dbReference type="Proteomes" id="UP000001495">
    <property type="component" value="Chromosome"/>
</dbReference>
<evidence type="ECO:0000259" key="1">
    <source>
        <dbReference type="Pfam" id="PF13847"/>
    </source>
</evidence>
<dbReference type="Pfam" id="PF13847">
    <property type="entry name" value="Methyltransf_31"/>
    <property type="match status" value="1"/>
</dbReference>
<dbReference type="eggNOG" id="arCOG05058">
    <property type="taxonomic scope" value="Archaea"/>
</dbReference>